<keyword evidence="3" id="KW-1185">Reference proteome</keyword>
<sequence length="117" mass="13272">MWVSENPLIQARSEAREAMKIERETETETERSIPAEDRAIKSGRFQEKERNLDGSGAESYCKRTRSYWALVGSIRWGNGQVLRGSSDEHVPESFGQAELKRTRIDSKYVTGGGNIYS</sequence>
<dbReference type="AlphaFoldDB" id="A0A2I0J8P3"/>
<comment type="caution">
    <text evidence="2">The sequence shown here is derived from an EMBL/GenBank/DDBJ whole genome shotgun (WGS) entry which is preliminary data.</text>
</comment>
<evidence type="ECO:0000256" key="1">
    <source>
        <dbReference type="SAM" id="MobiDB-lite"/>
    </source>
</evidence>
<feature type="compositionally biased region" description="Basic and acidic residues" evidence="1">
    <location>
        <begin position="21"/>
        <end position="52"/>
    </location>
</feature>
<protein>
    <submittedName>
        <fullName evidence="2">Uncharacterized protein</fullName>
    </submittedName>
</protein>
<reference evidence="2 3" key="1">
    <citation type="submission" date="2017-11" db="EMBL/GenBank/DDBJ databases">
        <title>De-novo sequencing of pomegranate (Punica granatum L.) genome.</title>
        <authorList>
            <person name="Akparov Z."/>
            <person name="Amiraslanov A."/>
            <person name="Hajiyeva S."/>
            <person name="Abbasov M."/>
            <person name="Kaur K."/>
            <person name="Hamwieh A."/>
            <person name="Solovyev V."/>
            <person name="Salamov A."/>
            <person name="Braich B."/>
            <person name="Kosarev P."/>
            <person name="Mahmoud A."/>
            <person name="Hajiyev E."/>
            <person name="Babayeva S."/>
            <person name="Izzatullayeva V."/>
            <person name="Mammadov A."/>
            <person name="Mammadov A."/>
            <person name="Sharifova S."/>
            <person name="Ojaghi J."/>
            <person name="Eynullazada K."/>
            <person name="Bayramov B."/>
            <person name="Abdulazimova A."/>
            <person name="Shahmuradov I."/>
        </authorList>
    </citation>
    <scope>NUCLEOTIDE SEQUENCE [LARGE SCALE GENOMIC DNA]</scope>
    <source>
        <strain evidence="3">cv. AG2017</strain>
        <tissue evidence="2">Leaf</tissue>
    </source>
</reference>
<dbReference type="EMBL" id="PGOL01001924">
    <property type="protein sequence ID" value="PKI52621.1"/>
    <property type="molecule type" value="Genomic_DNA"/>
</dbReference>
<evidence type="ECO:0000313" key="2">
    <source>
        <dbReference type="EMBL" id="PKI52621.1"/>
    </source>
</evidence>
<proteinExistence type="predicted"/>
<gene>
    <name evidence="2" type="ORF">CRG98_026961</name>
</gene>
<dbReference type="Proteomes" id="UP000233551">
    <property type="component" value="Unassembled WGS sequence"/>
</dbReference>
<evidence type="ECO:0000313" key="3">
    <source>
        <dbReference type="Proteomes" id="UP000233551"/>
    </source>
</evidence>
<organism evidence="2 3">
    <name type="scientific">Punica granatum</name>
    <name type="common">Pomegranate</name>
    <dbReference type="NCBI Taxonomy" id="22663"/>
    <lineage>
        <taxon>Eukaryota</taxon>
        <taxon>Viridiplantae</taxon>
        <taxon>Streptophyta</taxon>
        <taxon>Embryophyta</taxon>
        <taxon>Tracheophyta</taxon>
        <taxon>Spermatophyta</taxon>
        <taxon>Magnoliopsida</taxon>
        <taxon>eudicotyledons</taxon>
        <taxon>Gunneridae</taxon>
        <taxon>Pentapetalae</taxon>
        <taxon>rosids</taxon>
        <taxon>malvids</taxon>
        <taxon>Myrtales</taxon>
        <taxon>Lythraceae</taxon>
        <taxon>Punica</taxon>
    </lineage>
</organism>
<name>A0A2I0J8P3_PUNGR</name>
<feature type="region of interest" description="Disordered" evidence="1">
    <location>
        <begin position="21"/>
        <end position="57"/>
    </location>
</feature>
<accession>A0A2I0J8P3</accession>